<evidence type="ECO:0000256" key="6">
    <source>
        <dbReference type="ARBA" id="ARBA00023136"/>
    </source>
</evidence>
<keyword evidence="6 7" id="KW-0472">Membrane</keyword>
<feature type="transmembrane region" description="Helical" evidence="7">
    <location>
        <begin position="310"/>
        <end position="331"/>
    </location>
</feature>
<feature type="transmembrane region" description="Helical" evidence="7">
    <location>
        <begin position="197"/>
        <end position="217"/>
    </location>
</feature>
<evidence type="ECO:0000256" key="5">
    <source>
        <dbReference type="ARBA" id="ARBA00022989"/>
    </source>
</evidence>
<feature type="transmembrane region" description="Helical" evidence="7">
    <location>
        <begin position="48"/>
        <end position="70"/>
    </location>
</feature>
<feature type="transmembrane region" description="Helical" evidence="7">
    <location>
        <begin position="171"/>
        <end position="190"/>
    </location>
</feature>
<evidence type="ECO:0000313" key="9">
    <source>
        <dbReference type="Proteomes" id="UP001057134"/>
    </source>
</evidence>
<organism evidence="8 9">
    <name type="scientific">Paenibacillus konkukensis</name>
    <dbReference type="NCBI Taxonomy" id="2020716"/>
    <lineage>
        <taxon>Bacteria</taxon>
        <taxon>Bacillati</taxon>
        <taxon>Bacillota</taxon>
        <taxon>Bacilli</taxon>
        <taxon>Bacillales</taxon>
        <taxon>Paenibacillaceae</taxon>
        <taxon>Paenibacillus</taxon>
    </lineage>
</organism>
<dbReference type="InterPro" id="IPR006043">
    <property type="entry name" value="NCS2"/>
</dbReference>
<feature type="transmembrane region" description="Helical" evidence="7">
    <location>
        <begin position="366"/>
        <end position="395"/>
    </location>
</feature>
<evidence type="ECO:0000256" key="1">
    <source>
        <dbReference type="ARBA" id="ARBA00004141"/>
    </source>
</evidence>
<name>A0ABY4RIW5_9BACL</name>
<keyword evidence="5 7" id="KW-1133">Transmembrane helix</keyword>
<dbReference type="PANTHER" id="PTHR43337:SF2">
    <property type="entry name" value="XANTHINE_URACIL PERMEASE"/>
    <property type="match status" value="1"/>
</dbReference>
<comment type="subcellular location">
    <subcellularLocation>
        <location evidence="1">Membrane</location>
        <topology evidence="1">Multi-pass membrane protein</topology>
    </subcellularLocation>
</comment>
<feature type="transmembrane region" description="Helical" evidence="7">
    <location>
        <begin position="77"/>
        <end position="97"/>
    </location>
</feature>
<proteinExistence type="inferred from homology"/>
<evidence type="ECO:0000313" key="8">
    <source>
        <dbReference type="EMBL" id="UQZ82366.1"/>
    </source>
</evidence>
<reference evidence="8" key="1">
    <citation type="submission" date="2018-02" db="EMBL/GenBank/DDBJ databases">
        <authorList>
            <person name="Kim S.-K."/>
            <person name="Jung H.-I."/>
            <person name="Lee S.-W."/>
        </authorList>
    </citation>
    <scope>NUCLEOTIDE SEQUENCE</scope>
    <source>
        <strain evidence="8">SK3146</strain>
    </source>
</reference>
<feature type="transmembrane region" description="Helical" evidence="7">
    <location>
        <begin position="407"/>
        <end position="427"/>
    </location>
</feature>
<feature type="transmembrane region" description="Helical" evidence="7">
    <location>
        <begin position="21"/>
        <end position="42"/>
    </location>
</feature>
<feature type="transmembrane region" description="Helical" evidence="7">
    <location>
        <begin position="134"/>
        <end position="151"/>
    </location>
</feature>
<keyword evidence="4 7" id="KW-0812">Transmembrane</keyword>
<dbReference type="Pfam" id="PF00860">
    <property type="entry name" value="Xan_ur_permease"/>
    <property type="match status" value="1"/>
</dbReference>
<feature type="transmembrane region" description="Helical" evidence="7">
    <location>
        <begin position="103"/>
        <end position="122"/>
    </location>
</feature>
<dbReference type="InterPro" id="IPR045018">
    <property type="entry name" value="Azg-like"/>
</dbReference>
<dbReference type="RefSeq" id="WP_249866217.1">
    <property type="nucleotide sequence ID" value="NZ_CP027059.1"/>
</dbReference>
<evidence type="ECO:0000256" key="4">
    <source>
        <dbReference type="ARBA" id="ARBA00022692"/>
    </source>
</evidence>
<feature type="transmembrane region" description="Helical" evidence="7">
    <location>
        <begin position="276"/>
        <end position="298"/>
    </location>
</feature>
<dbReference type="EMBL" id="CP027059">
    <property type="protein sequence ID" value="UQZ82366.1"/>
    <property type="molecule type" value="Genomic_DNA"/>
</dbReference>
<evidence type="ECO:0000256" key="3">
    <source>
        <dbReference type="ARBA" id="ARBA00022448"/>
    </source>
</evidence>
<keyword evidence="9" id="KW-1185">Reference proteome</keyword>
<evidence type="ECO:0000256" key="7">
    <source>
        <dbReference type="SAM" id="Phobius"/>
    </source>
</evidence>
<comment type="similarity">
    <text evidence="2">Belongs to the nucleobase:cation symporter-2 (NCS2) (TC 2.A.40) family. Azg-like subfamily.</text>
</comment>
<keyword evidence="3" id="KW-0813">Transport</keyword>
<dbReference type="Proteomes" id="UP001057134">
    <property type="component" value="Chromosome"/>
</dbReference>
<protein>
    <submittedName>
        <fullName evidence="8">Guanine/hypoxanthine permease PbuO</fullName>
    </submittedName>
</protein>
<gene>
    <name evidence="8" type="primary">pbuO_1</name>
    <name evidence="8" type="ORF">SK3146_01523</name>
</gene>
<accession>A0ABY4RIW5</accession>
<sequence>MIQRFNRHFALEAHGTTWRRELMAGLTSFFTCAYIVLVNPLILQDSGIPLSAGVMATLVASIVGCLLMALWANAPIIVIPGMGLNAFFSYTIVQSLGLSWQQGLAAVTVSGILFLIVSVTSFGGRIVGAVPPSLKHGITAGIGLLLTFIGLQKGEIIRSGSATLVTVGSFHNPVMLSTLAGLAVTFMLFVRNVKGSLLIGIFVTSLITFAGTGKANMTTEALDVRAYGRIMTSIDFHLWQVPFWIAVFSMTMIVLFENMGLLSGMLPDARKFPRAYQTVAFSAVLSGLLGTSPTIASAESASGISEGGRTGIPALITAVLLGVSALALPFIGMIPGNAVAPVLIVIGALMMKSVQEIPFHDLSEVFPAFLIIVCIPLTSSIADGLAFGFIAYPLMKLATGQFKQVPAMLYVIAALFMLNFIASSVYVH</sequence>
<dbReference type="PANTHER" id="PTHR43337">
    <property type="entry name" value="XANTHINE/URACIL PERMEASE C887.17-RELATED"/>
    <property type="match status" value="1"/>
</dbReference>
<evidence type="ECO:0000256" key="2">
    <source>
        <dbReference type="ARBA" id="ARBA00005697"/>
    </source>
</evidence>
<reference evidence="8" key="2">
    <citation type="journal article" date="2021" name="J Anim Sci Technol">
        <title>Complete genome sequence of Paenibacillus konkukensis sp. nov. SK3146 as a potential probiotic strain.</title>
        <authorList>
            <person name="Jung H.I."/>
            <person name="Park S."/>
            <person name="Niu K.M."/>
            <person name="Lee S.W."/>
            <person name="Kothari D."/>
            <person name="Yi K.J."/>
            <person name="Kim S.K."/>
        </authorList>
    </citation>
    <scope>NUCLEOTIDE SEQUENCE</scope>
    <source>
        <strain evidence="8">SK3146</strain>
    </source>
</reference>
<feature type="transmembrane region" description="Helical" evidence="7">
    <location>
        <begin position="237"/>
        <end position="256"/>
    </location>
</feature>